<keyword evidence="2" id="KW-1185">Reference proteome</keyword>
<reference evidence="1 2" key="2">
    <citation type="journal article" date="2022" name="Mol. Ecol. Resour.">
        <title>The genomes of chicory, endive, great burdock and yacon provide insights into Asteraceae paleo-polyploidization history and plant inulin production.</title>
        <authorList>
            <person name="Fan W."/>
            <person name="Wang S."/>
            <person name="Wang H."/>
            <person name="Wang A."/>
            <person name="Jiang F."/>
            <person name="Liu H."/>
            <person name="Zhao H."/>
            <person name="Xu D."/>
            <person name="Zhang Y."/>
        </authorList>
    </citation>
    <scope>NUCLEOTIDE SEQUENCE [LARGE SCALE GENOMIC DNA]</scope>
    <source>
        <strain evidence="2">cv. Niubang</strain>
    </source>
</reference>
<protein>
    <submittedName>
        <fullName evidence="1">Uncharacterized protein</fullName>
    </submittedName>
</protein>
<name>A0ACB9CPA4_ARCLA</name>
<dbReference type="Proteomes" id="UP001055879">
    <property type="component" value="Linkage Group LG04"/>
</dbReference>
<evidence type="ECO:0000313" key="2">
    <source>
        <dbReference type="Proteomes" id="UP001055879"/>
    </source>
</evidence>
<accession>A0ACB9CPA4</accession>
<evidence type="ECO:0000313" key="1">
    <source>
        <dbReference type="EMBL" id="KAI3735897.1"/>
    </source>
</evidence>
<gene>
    <name evidence="1" type="ORF">L6452_15420</name>
</gene>
<organism evidence="1 2">
    <name type="scientific">Arctium lappa</name>
    <name type="common">Greater burdock</name>
    <name type="synonym">Lappa major</name>
    <dbReference type="NCBI Taxonomy" id="4217"/>
    <lineage>
        <taxon>Eukaryota</taxon>
        <taxon>Viridiplantae</taxon>
        <taxon>Streptophyta</taxon>
        <taxon>Embryophyta</taxon>
        <taxon>Tracheophyta</taxon>
        <taxon>Spermatophyta</taxon>
        <taxon>Magnoliopsida</taxon>
        <taxon>eudicotyledons</taxon>
        <taxon>Gunneridae</taxon>
        <taxon>Pentapetalae</taxon>
        <taxon>asterids</taxon>
        <taxon>campanulids</taxon>
        <taxon>Asterales</taxon>
        <taxon>Asteraceae</taxon>
        <taxon>Carduoideae</taxon>
        <taxon>Cardueae</taxon>
        <taxon>Arctiinae</taxon>
        <taxon>Arctium</taxon>
    </lineage>
</organism>
<comment type="caution">
    <text evidence="1">The sequence shown here is derived from an EMBL/GenBank/DDBJ whole genome shotgun (WGS) entry which is preliminary data.</text>
</comment>
<proteinExistence type="predicted"/>
<sequence length="176" mass="19063">MLNCWENLYIRFTCSMGDAIGMNMVSKGVQNVLDSLPVDFPDMDVIGISRNFCSDKKLVVVNWIEGRETIAGSLGGFNAHVANIVSVVFIAMGQEPAQNIESSHCITMMEVVNGGKDLHISVIMPSIEVGTVGSGTQLASQSACLVKLLKVSIKKIWAQLVVVLERLADMAMALFE</sequence>
<dbReference type="EMBL" id="CM042050">
    <property type="protein sequence ID" value="KAI3735897.1"/>
    <property type="molecule type" value="Genomic_DNA"/>
</dbReference>
<reference evidence="2" key="1">
    <citation type="journal article" date="2022" name="Mol. Ecol. Resour.">
        <title>The genomes of chicory, endive, great burdock and yacon provide insights into Asteraceae palaeo-polyploidization history and plant inulin production.</title>
        <authorList>
            <person name="Fan W."/>
            <person name="Wang S."/>
            <person name="Wang H."/>
            <person name="Wang A."/>
            <person name="Jiang F."/>
            <person name="Liu H."/>
            <person name="Zhao H."/>
            <person name="Xu D."/>
            <person name="Zhang Y."/>
        </authorList>
    </citation>
    <scope>NUCLEOTIDE SEQUENCE [LARGE SCALE GENOMIC DNA]</scope>
    <source>
        <strain evidence="2">cv. Niubang</strain>
    </source>
</reference>